<keyword evidence="2" id="KW-1185">Reference proteome</keyword>
<dbReference type="RefSeq" id="WP_124146220.1">
    <property type="nucleotide sequence ID" value="NZ_CAWOKI010000144.1"/>
</dbReference>
<evidence type="ECO:0000313" key="2">
    <source>
        <dbReference type="Proteomes" id="UP000269154"/>
    </source>
</evidence>
<dbReference type="OrthoDB" id="583730at2"/>
<name>A0A3N6PJ85_9CYAN</name>
<evidence type="ECO:0000313" key="1">
    <source>
        <dbReference type="EMBL" id="RQH57548.1"/>
    </source>
</evidence>
<dbReference type="EMBL" id="RCBY01000002">
    <property type="protein sequence ID" value="RQH57548.1"/>
    <property type="molecule type" value="Genomic_DNA"/>
</dbReference>
<reference evidence="1 2" key="1">
    <citation type="journal article" date="2018" name="ACS Chem. Biol.">
        <title>Ketoreductase domain dysfunction expands chemodiversity: malyngamide biosynthesis in the cyanobacterium Okeania hirsuta.</title>
        <authorList>
            <person name="Moss N.A."/>
            <person name="Leao T."/>
            <person name="Rankin M."/>
            <person name="McCullough T.M."/>
            <person name="Qu P."/>
            <person name="Korobeynikov A."/>
            <person name="Smith J.L."/>
            <person name="Gerwick L."/>
            <person name="Gerwick W.H."/>
        </authorList>
    </citation>
    <scope>NUCLEOTIDE SEQUENCE [LARGE SCALE GENOMIC DNA]</scope>
    <source>
        <strain evidence="1 2">PAB10Feb10-1</strain>
    </source>
</reference>
<organism evidence="1 2">
    <name type="scientific">Okeania hirsuta</name>
    <dbReference type="NCBI Taxonomy" id="1458930"/>
    <lineage>
        <taxon>Bacteria</taxon>
        <taxon>Bacillati</taxon>
        <taxon>Cyanobacteriota</taxon>
        <taxon>Cyanophyceae</taxon>
        <taxon>Oscillatoriophycideae</taxon>
        <taxon>Oscillatoriales</taxon>
        <taxon>Microcoleaceae</taxon>
        <taxon>Okeania</taxon>
    </lineage>
</organism>
<gene>
    <name evidence="1" type="ORF">D5R40_00815</name>
</gene>
<comment type="caution">
    <text evidence="1">The sequence shown here is derived from an EMBL/GenBank/DDBJ whole genome shotgun (WGS) entry which is preliminary data.</text>
</comment>
<proteinExistence type="predicted"/>
<dbReference type="Proteomes" id="UP000269154">
    <property type="component" value="Unassembled WGS sequence"/>
</dbReference>
<dbReference type="AlphaFoldDB" id="A0A3N6PJ85"/>
<sequence>MDNKIIGTFLILLGTSIIFPQTAIPIMEIMTPIIKLVEEIYDNPNPYQEPESKNYRQESSVINSVEKSSSFNLSKSSQKLRYINGKKVTSFGQNGQFVGKVERIRIQKKLISQDSGVVGIICWNDGIQSNVLFLENSRVRVWTNSIEYGGKWYWDTAGYLRIKMDQGSQYIFDYQLLQ</sequence>
<protein>
    <submittedName>
        <fullName evidence="1">Uncharacterized protein</fullName>
    </submittedName>
</protein>
<accession>A0A3N6PJ85</accession>